<dbReference type="AlphaFoldDB" id="A0A3F3Q1Z6"/>
<accession>A0A3F3Q1Z6</accession>
<keyword evidence="3" id="KW-1185">Reference proteome</keyword>
<organism evidence="2 3">
    <name type="scientific">Aspergillus welwitschiae</name>
    <dbReference type="NCBI Taxonomy" id="1341132"/>
    <lineage>
        <taxon>Eukaryota</taxon>
        <taxon>Fungi</taxon>
        <taxon>Dikarya</taxon>
        <taxon>Ascomycota</taxon>
        <taxon>Pezizomycotina</taxon>
        <taxon>Eurotiomycetes</taxon>
        <taxon>Eurotiomycetidae</taxon>
        <taxon>Eurotiales</taxon>
        <taxon>Aspergillaceae</taxon>
        <taxon>Aspergillus</taxon>
        <taxon>Aspergillus subgen. Circumdati</taxon>
    </lineage>
</organism>
<gene>
    <name evidence="2" type="ORF">BDQ94DRAFT_144840</name>
</gene>
<evidence type="ECO:0000313" key="2">
    <source>
        <dbReference type="EMBL" id="RDH32696.1"/>
    </source>
</evidence>
<dbReference type="RefSeq" id="XP_026625718.1">
    <property type="nucleotide sequence ID" value="XM_026766530.1"/>
</dbReference>
<dbReference type="EMBL" id="KZ852049">
    <property type="protein sequence ID" value="RDH32696.1"/>
    <property type="molecule type" value="Genomic_DNA"/>
</dbReference>
<proteinExistence type="predicted"/>
<dbReference type="GeneID" id="38134886"/>
<feature type="region of interest" description="Disordered" evidence="1">
    <location>
        <begin position="1"/>
        <end position="20"/>
    </location>
</feature>
<sequence length="52" mass="5696">MGARTPPSRRVGAPAPAHEGGNLIVELPSMSCAMGGDMRRWGRRVVRRIYMS</sequence>
<reference evidence="2 3" key="1">
    <citation type="submission" date="2018-07" db="EMBL/GenBank/DDBJ databases">
        <title>The genomes of Aspergillus section Nigri reveals drivers in fungal speciation.</title>
        <authorList>
            <consortium name="DOE Joint Genome Institute"/>
            <person name="Vesth T.C."/>
            <person name="Nybo J."/>
            <person name="Theobald S."/>
            <person name="Brandl J."/>
            <person name="Frisvad J.C."/>
            <person name="Nielsen K.F."/>
            <person name="Lyhne E.K."/>
            <person name="Kogle M.E."/>
            <person name="Kuo A."/>
            <person name="Riley R."/>
            <person name="Clum A."/>
            <person name="Nolan M."/>
            <person name="Lipzen A."/>
            <person name="Salamov A."/>
            <person name="Henrissat B."/>
            <person name="Wiebenga A."/>
            <person name="De vries R.P."/>
            <person name="Grigoriev I.V."/>
            <person name="Mortensen U.H."/>
            <person name="Andersen M.R."/>
            <person name="Baker S.E."/>
        </authorList>
    </citation>
    <scope>NUCLEOTIDE SEQUENCE [LARGE SCALE GENOMIC DNA]</scope>
    <source>
        <strain evidence="2 3">CBS 139.54b</strain>
    </source>
</reference>
<protein>
    <submittedName>
        <fullName evidence="2">Uncharacterized protein</fullName>
    </submittedName>
</protein>
<evidence type="ECO:0000313" key="3">
    <source>
        <dbReference type="Proteomes" id="UP000253729"/>
    </source>
</evidence>
<name>A0A3F3Q1Z6_9EURO</name>
<evidence type="ECO:0000256" key="1">
    <source>
        <dbReference type="SAM" id="MobiDB-lite"/>
    </source>
</evidence>
<dbReference type="Proteomes" id="UP000253729">
    <property type="component" value="Unassembled WGS sequence"/>
</dbReference>